<comment type="caution">
    <text evidence="1">The sequence shown here is derived from an EMBL/GenBank/DDBJ whole genome shotgun (WGS) entry which is preliminary data.</text>
</comment>
<proteinExistence type="predicted"/>
<sequence>MVKSNPCNTGATRIARFVPGMFPRNEAWAMHAGRNQTKSPIPILQIADDRQAPAMVELANGENEPLALTALRDLVRPPDGDRTG</sequence>
<organism evidence="1 2">
    <name type="scientific">Mesorhizobium calcicola</name>
    <dbReference type="NCBI Taxonomy" id="1300310"/>
    <lineage>
        <taxon>Bacteria</taxon>
        <taxon>Pseudomonadati</taxon>
        <taxon>Pseudomonadota</taxon>
        <taxon>Alphaproteobacteria</taxon>
        <taxon>Hyphomicrobiales</taxon>
        <taxon>Phyllobacteriaceae</taxon>
        <taxon>Mesorhizobium</taxon>
    </lineage>
</organism>
<dbReference type="EMBL" id="JBHUGY010000048">
    <property type="protein sequence ID" value="MFD2056903.1"/>
    <property type="molecule type" value="Genomic_DNA"/>
</dbReference>
<gene>
    <name evidence="1" type="ORF">ACFSQT_28630</name>
</gene>
<evidence type="ECO:0008006" key="3">
    <source>
        <dbReference type="Google" id="ProtNLM"/>
    </source>
</evidence>
<dbReference type="Proteomes" id="UP001597349">
    <property type="component" value="Unassembled WGS sequence"/>
</dbReference>
<dbReference type="RefSeq" id="WP_379024450.1">
    <property type="nucleotide sequence ID" value="NZ_JBHUGY010000048.1"/>
</dbReference>
<protein>
    <recommendedName>
        <fullName evidence="3">Transposase</fullName>
    </recommendedName>
</protein>
<reference evidence="2" key="1">
    <citation type="journal article" date="2019" name="Int. J. Syst. Evol. Microbiol.">
        <title>The Global Catalogue of Microorganisms (GCM) 10K type strain sequencing project: providing services to taxonomists for standard genome sequencing and annotation.</title>
        <authorList>
            <consortium name="The Broad Institute Genomics Platform"/>
            <consortium name="The Broad Institute Genome Sequencing Center for Infectious Disease"/>
            <person name="Wu L."/>
            <person name="Ma J."/>
        </authorList>
    </citation>
    <scope>NUCLEOTIDE SEQUENCE [LARGE SCALE GENOMIC DNA]</scope>
    <source>
        <strain evidence="2">CGMCC 1.16226</strain>
    </source>
</reference>
<evidence type="ECO:0000313" key="2">
    <source>
        <dbReference type="Proteomes" id="UP001597349"/>
    </source>
</evidence>
<name>A0ABW4WLQ3_9HYPH</name>
<evidence type="ECO:0000313" key="1">
    <source>
        <dbReference type="EMBL" id="MFD2056903.1"/>
    </source>
</evidence>
<accession>A0ABW4WLQ3</accession>
<keyword evidence="2" id="KW-1185">Reference proteome</keyword>